<sequence>MSEERVHPDENVSAESVEFAISLNERPSMLERVEQRSRQFRPGQRFHHDAHGPGTVVAADPKSGVTINFDNGEAHQYNLASQRKLKPILKDSHTYSAENLFDLMDSDSSGFLDKDEFCYMHNMALESHLAHAAEVAEANRTAAEAQKRASYLKAALTLATLTLFLLLGGVTGLTTLVVHVYKDTKAEGSTFVSLSGKVMQVSPAETAVPLLAAPVLDWTQLEGVRGITATYQDPRRGRVTAGLLIDGVQWHNHTATAFSIQSGFATELRVWNGEVSLLLADGNEVELCAAVVRCSSLTVNDALEAESKLEEAYAALEAAGYDAARRRRLDDSCDAPPSPPPPPPCQSWCENNSNDWDAKCSWTCLCTANVEAACAYDGSDAWYEESFGGSVHHTNSAGAKAVSIPAYPFFNGASYEDALAAATDLSEQGGDVGLTLNGVAIYTAWAGSYDYDGDGDIDEDDVMSETSNAVTAEGETFDRCGGHSSGSSAGFQYHYHIPPTCLLAQLGQYIGQHSPQVGWMYDGFPVYGPFGPDGVQMIKCGQTGAHEVYCLDACNGYYSDDESIDVFKYRYYMSGNTTDQASLRASPLPTSDPVESSFFPFTPLCSLGCKPSGANQNNWEGGVASWLPVCDTSASVAAYTRTSVDLDSSTPSDEGGLRSGVVDTYIAGANSINNASGTVAPIYSTSFPNVLLFQPDDMYQAYSDHWHSPADPGFDLPTTSYEATYQIDRIGLEGATFTRAYSASGLCAPSRVALLTGRYASRGEHAIGKTASNYADTHTRVTVPYSKLTGADSSHNLAAGLGSVGFRTGAFGKWHIAAEADLNAMGCEYSSTEYECDYAIAQQVVQQAGFDVAEAIFIANLNNCGTTCSDSFSHNMEWLTFEAITFMADALDASQPFFAYVNPTVPHGSDAANSLTTWNDGPYFCAATPAGTITDDWAQACDGSMTATADFSSLCSTCTMATRNTIWSSSSGSCSGTSDRSLCSGINWVDESLGAMYDFLDERAALDATMIMVFSDNGHAKATVYEWGVRTLLHVRYPDGGIAAGTTVNELVSTIDIVPTIFDFIGLSGTYDTNGVSWKAIADGSTTSLDRTEIIAEVAHDIAVIRHDIKLIFQDSTNANWIATSGIYSEYDHWHTEFQLYNLTVDEGETTNLADSDTDSLSTLQALLESHLVAVATNDGCCSVPMSLSATSGSSEITTFYDCGALSEYAPEYFGSKIDASDCTATVEGTECAVKCATGWDDDGDYGVQDTDAVECVGGVWTSASGWALTCLHFDHSHSYSVTAGATVSGSTIAVDFTAADGTEYTSQNKYLQTHCGDCDEAGLLDVAGEMCWTQVSGCVGFVYFSGAATPFVMFKSDATTSETYTSIVWYQFDQSSLMYCDIFSDAVGGGVDTSACTGHLLRTECAVTCLSGYDQDGDYTTNGDTDAATCAFDGSWVSASGWTLSSACSLIDYMASYTTHQSYKVNGNGLALYFTKSGASTSTYSNYYYQSYCGDDCPSESAFLNVAGELCSAEDDCAALTYYSAGDDPYVIFKKVATLTLASSEWAVIEKASTAR</sequence>
<dbReference type="EnsemblProtists" id="EOD16341">
    <property type="protein sequence ID" value="EOD16341"/>
    <property type="gene ID" value="EMIHUDRAFT_210706"/>
</dbReference>
<comment type="similarity">
    <text evidence="1">Belongs to the sulfatase family.</text>
</comment>
<dbReference type="PANTHER" id="PTHR42693:SF33">
    <property type="entry name" value="ARYLSULFATASE"/>
    <property type="match status" value="1"/>
</dbReference>
<keyword evidence="6" id="KW-0472">Membrane</keyword>
<dbReference type="InterPro" id="IPR000917">
    <property type="entry name" value="Sulfatase_N"/>
</dbReference>
<dbReference type="PROSITE" id="PS00523">
    <property type="entry name" value="SULFATASE_1"/>
    <property type="match status" value="1"/>
</dbReference>
<dbReference type="InterPro" id="IPR025924">
    <property type="entry name" value="YHYH_dom"/>
</dbReference>
<feature type="transmembrane region" description="Helical" evidence="6">
    <location>
        <begin position="156"/>
        <end position="181"/>
    </location>
</feature>
<keyword evidence="4" id="KW-0106">Calcium</keyword>
<dbReference type="InterPro" id="IPR017850">
    <property type="entry name" value="Alkaline_phosphatase_core_sf"/>
</dbReference>
<evidence type="ECO:0000256" key="3">
    <source>
        <dbReference type="ARBA" id="ARBA00022801"/>
    </source>
</evidence>
<dbReference type="InterPro" id="IPR018247">
    <property type="entry name" value="EF_Hand_1_Ca_BS"/>
</dbReference>
<keyword evidence="2" id="KW-0479">Metal-binding</keyword>
<dbReference type="eggNOG" id="KOG3731">
    <property type="taxonomic scope" value="Eukaryota"/>
</dbReference>
<dbReference type="GO" id="GO:0004065">
    <property type="term" value="F:arylsulfatase activity"/>
    <property type="evidence" value="ECO:0007669"/>
    <property type="project" value="TreeGrafter"/>
</dbReference>
<dbReference type="Proteomes" id="UP000013827">
    <property type="component" value="Unassembled WGS sequence"/>
</dbReference>
<name>A0A0D3IYK6_EMIH1</name>
<dbReference type="Gene3D" id="3.40.720.10">
    <property type="entry name" value="Alkaline Phosphatase, subunit A"/>
    <property type="match status" value="1"/>
</dbReference>
<dbReference type="RefSeq" id="XP_005768770.1">
    <property type="nucleotide sequence ID" value="XM_005768713.1"/>
</dbReference>
<dbReference type="PaxDb" id="2903-EOD16341"/>
<reference evidence="9" key="1">
    <citation type="journal article" date="2013" name="Nature">
        <title>Pan genome of the phytoplankton Emiliania underpins its global distribution.</title>
        <authorList>
            <person name="Read B.A."/>
            <person name="Kegel J."/>
            <person name="Klute M.J."/>
            <person name="Kuo A."/>
            <person name="Lefebvre S.C."/>
            <person name="Maumus F."/>
            <person name="Mayer C."/>
            <person name="Miller J."/>
            <person name="Monier A."/>
            <person name="Salamov A."/>
            <person name="Young J."/>
            <person name="Aguilar M."/>
            <person name="Claverie J.M."/>
            <person name="Frickenhaus S."/>
            <person name="Gonzalez K."/>
            <person name="Herman E.K."/>
            <person name="Lin Y.C."/>
            <person name="Napier J."/>
            <person name="Ogata H."/>
            <person name="Sarno A.F."/>
            <person name="Shmutz J."/>
            <person name="Schroeder D."/>
            <person name="de Vargas C."/>
            <person name="Verret F."/>
            <person name="von Dassow P."/>
            <person name="Valentin K."/>
            <person name="Van de Peer Y."/>
            <person name="Wheeler G."/>
            <person name="Dacks J.B."/>
            <person name="Delwiche C.F."/>
            <person name="Dyhrman S.T."/>
            <person name="Glockner G."/>
            <person name="John U."/>
            <person name="Richards T."/>
            <person name="Worden A.Z."/>
            <person name="Zhang X."/>
            <person name="Grigoriev I.V."/>
            <person name="Allen A.E."/>
            <person name="Bidle K."/>
            <person name="Borodovsky M."/>
            <person name="Bowler C."/>
            <person name="Brownlee C."/>
            <person name="Cock J.M."/>
            <person name="Elias M."/>
            <person name="Gladyshev V.N."/>
            <person name="Groth M."/>
            <person name="Guda C."/>
            <person name="Hadaegh A."/>
            <person name="Iglesias-Rodriguez M.D."/>
            <person name="Jenkins J."/>
            <person name="Jones B.M."/>
            <person name="Lawson T."/>
            <person name="Leese F."/>
            <person name="Lindquist E."/>
            <person name="Lobanov A."/>
            <person name="Lomsadze A."/>
            <person name="Malik S.B."/>
            <person name="Marsh M.E."/>
            <person name="Mackinder L."/>
            <person name="Mock T."/>
            <person name="Mueller-Roeber B."/>
            <person name="Pagarete A."/>
            <person name="Parker M."/>
            <person name="Probert I."/>
            <person name="Quesneville H."/>
            <person name="Raines C."/>
            <person name="Rensing S.A."/>
            <person name="Riano-Pachon D.M."/>
            <person name="Richier S."/>
            <person name="Rokitta S."/>
            <person name="Shiraiwa Y."/>
            <person name="Soanes D.M."/>
            <person name="van der Giezen M."/>
            <person name="Wahlund T.M."/>
            <person name="Williams B."/>
            <person name="Wilson W."/>
            <person name="Wolfe G."/>
            <person name="Wurch L.L."/>
        </authorList>
    </citation>
    <scope>NUCLEOTIDE SEQUENCE</scope>
</reference>
<accession>A0A0D3IYK6</accession>
<feature type="region of interest" description="Disordered" evidence="5">
    <location>
        <begin position="37"/>
        <end position="56"/>
    </location>
</feature>
<dbReference type="GO" id="GO:0005509">
    <property type="term" value="F:calcium ion binding"/>
    <property type="evidence" value="ECO:0007669"/>
    <property type="project" value="InterPro"/>
</dbReference>
<keyword evidence="6" id="KW-1133">Transmembrane helix</keyword>
<dbReference type="HOGENOM" id="CLU_246118_0_0_1"/>
<organism evidence="8 9">
    <name type="scientific">Emiliania huxleyi (strain CCMP1516)</name>
    <dbReference type="NCBI Taxonomy" id="280463"/>
    <lineage>
        <taxon>Eukaryota</taxon>
        <taxon>Haptista</taxon>
        <taxon>Haptophyta</taxon>
        <taxon>Prymnesiophyceae</taxon>
        <taxon>Isochrysidales</taxon>
        <taxon>Noelaerhabdaceae</taxon>
        <taxon>Emiliania</taxon>
    </lineage>
</organism>
<evidence type="ECO:0000256" key="6">
    <source>
        <dbReference type="SAM" id="Phobius"/>
    </source>
</evidence>
<evidence type="ECO:0000313" key="8">
    <source>
        <dbReference type="EnsemblProtists" id="EOD16341"/>
    </source>
</evidence>
<dbReference type="Pfam" id="PF14240">
    <property type="entry name" value="YHYH"/>
    <property type="match status" value="1"/>
</dbReference>
<dbReference type="InterPro" id="IPR002048">
    <property type="entry name" value="EF_hand_dom"/>
</dbReference>
<dbReference type="PROSITE" id="PS50222">
    <property type="entry name" value="EF_HAND_2"/>
    <property type="match status" value="1"/>
</dbReference>
<dbReference type="InterPro" id="IPR011992">
    <property type="entry name" value="EF-hand-dom_pair"/>
</dbReference>
<dbReference type="GeneID" id="17262501"/>
<evidence type="ECO:0000256" key="1">
    <source>
        <dbReference type="ARBA" id="ARBA00008779"/>
    </source>
</evidence>
<proteinExistence type="inferred from homology"/>
<reference evidence="8" key="2">
    <citation type="submission" date="2024-10" db="UniProtKB">
        <authorList>
            <consortium name="EnsemblProtists"/>
        </authorList>
    </citation>
    <scope>IDENTIFICATION</scope>
</reference>
<keyword evidence="9" id="KW-1185">Reference proteome</keyword>
<keyword evidence="3" id="KW-0378">Hydrolase</keyword>
<dbReference type="STRING" id="2903.R1DZX8"/>
<dbReference type="KEGG" id="ehx:EMIHUDRAFT_210706"/>
<evidence type="ECO:0000256" key="4">
    <source>
        <dbReference type="ARBA" id="ARBA00022837"/>
    </source>
</evidence>
<evidence type="ECO:0000259" key="7">
    <source>
        <dbReference type="PROSITE" id="PS50222"/>
    </source>
</evidence>
<dbReference type="InterPro" id="IPR050738">
    <property type="entry name" value="Sulfatase"/>
</dbReference>
<dbReference type="Gene3D" id="3.30.1120.10">
    <property type="match status" value="1"/>
</dbReference>
<dbReference type="PROSITE" id="PS00018">
    <property type="entry name" value="EF_HAND_1"/>
    <property type="match status" value="1"/>
</dbReference>
<keyword evidence="6" id="KW-0812">Transmembrane</keyword>
<evidence type="ECO:0000256" key="5">
    <source>
        <dbReference type="SAM" id="MobiDB-lite"/>
    </source>
</evidence>
<dbReference type="Pfam" id="PF00884">
    <property type="entry name" value="Sulfatase"/>
    <property type="match status" value="1"/>
</dbReference>
<feature type="domain" description="EF-hand" evidence="7">
    <location>
        <begin position="97"/>
        <end position="127"/>
    </location>
</feature>
<dbReference type="SUPFAM" id="SSF47473">
    <property type="entry name" value="EF-hand"/>
    <property type="match status" value="1"/>
</dbReference>
<protein>
    <recommendedName>
        <fullName evidence="7">EF-hand domain-containing protein</fullName>
    </recommendedName>
</protein>
<dbReference type="SUPFAM" id="SSF53649">
    <property type="entry name" value="Alkaline phosphatase-like"/>
    <property type="match status" value="1"/>
</dbReference>
<evidence type="ECO:0000313" key="9">
    <source>
        <dbReference type="Proteomes" id="UP000013827"/>
    </source>
</evidence>
<dbReference type="InterPro" id="IPR024607">
    <property type="entry name" value="Sulfatase_CS"/>
</dbReference>
<dbReference type="PANTHER" id="PTHR42693">
    <property type="entry name" value="ARYLSULFATASE FAMILY MEMBER"/>
    <property type="match status" value="1"/>
</dbReference>
<evidence type="ECO:0000256" key="2">
    <source>
        <dbReference type="ARBA" id="ARBA00022723"/>
    </source>
</evidence>